<name>A0ABD1D545_CULPP</name>
<gene>
    <name evidence="2" type="ORF">pipiens_011738</name>
</gene>
<comment type="caution">
    <text evidence="2">The sequence shown here is derived from an EMBL/GenBank/DDBJ whole genome shotgun (WGS) entry which is preliminary data.</text>
</comment>
<proteinExistence type="predicted"/>
<feature type="region of interest" description="Disordered" evidence="1">
    <location>
        <begin position="40"/>
        <end position="59"/>
    </location>
</feature>
<evidence type="ECO:0000313" key="3">
    <source>
        <dbReference type="Proteomes" id="UP001562425"/>
    </source>
</evidence>
<accession>A0ABD1D545</accession>
<protein>
    <submittedName>
        <fullName evidence="2">Uncharacterized protein</fullName>
    </submittedName>
</protein>
<dbReference type="PANTHER" id="PTHR12463">
    <property type="entry name" value="OXYGENASE-RELATED"/>
    <property type="match status" value="1"/>
</dbReference>
<reference evidence="2 3" key="1">
    <citation type="submission" date="2024-05" db="EMBL/GenBank/DDBJ databases">
        <title>Culex pipiens pipiens assembly and annotation.</title>
        <authorList>
            <person name="Alout H."/>
            <person name="Durand T."/>
        </authorList>
    </citation>
    <scope>NUCLEOTIDE SEQUENCE [LARGE SCALE GENOMIC DNA]</scope>
    <source>
        <strain evidence="2">HA-2024</strain>
        <tissue evidence="2">Whole body</tissue>
    </source>
</reference>
<dbReference type="SUPFAM" id="SSF51197">
    <property type="entry name" value="Clavaminate synthase-like"/>
    <property type="match status" value="1"/>
</dbReference>
<sequence>MEAHAGGHDGHPGEEYPGVLVALDWVSEDEERALMKGIDEMPWDGSQSGRRKQNFGPKTNFKKNKLQLGQFRGFPHFSKFVQDRFEQVPLMANFQTIEQCSLEYTPEQEPRSIRIDDCRCFVTCSVGAFADMQVIRERRVCLAYREFTPMYLQEGSEYAKSEEVFCKAQAFWDHLQEEVPPVNGQA</sequence>
<keyword evidence="3" id="KW-1185">Reference proteome</keyword>
<dbReference type="AlphaFoldDB" id="A0ABD1D545"/>
<evidence type="ECO:0000256" key="1">
    <source>
        <dbReference type="SAM" id="MobiDB-lite"/>
    </source>
</evidence>
<dbReference type="EMBL" id="JBEHCU010007461">
    <property type="protein sequence ID" value="KAL1394741.1"/>
    <property type="molecule type" value="Genomic_DNA"/>
</dbReference>
<evidence type="ECO:0000313" key="2">
    <source>
        <dbReference type="EMBL" id="KAL1394741.1"/>
    </source>
</evidence>
<dbReference type="InterPro" id="IPR032857">
    <property type="entry name" value="ALKBH4"/>
</dbReference>
<dbReference type="Proteomes" id="UP001562425">
    <property type="component" value="Unassembled WGS sequence"/>
</dbReference>
<organism evidence="2 3">
    <name type="scientific">Culex pipiens pipiens</name>
    <name type="common">Northern house mosquito</name>
    <dbReference type="NCBI Taxonomy" id="38569"/>
    <lineage>
        <taxon>Eukaryota</taxon>
        <taxon>Metazoa</taxon>
        <taxon>Ecdysozoa</taxon>
        <taxon>Arthropoda</taxon>
        <taxon>Hexapoda</taxon>
        <taxon>Insecta</taxon>
        <taxon>Pterygota</taxon>
        <taxon>Neoptera</taxon>
        <taxon>Endopterygota</taxon>
        <taxon>Diptera</taxon>
        <taxon>Nematocera</taxon>
        <taxon>Culicoidea</taxon>
        <taxon>Culicidae</taxon>
        <taxon>Culicinae</taxon>
        <taxon>Culicini</taxon>
        <taxon>Culex</taxon>
        <taxon>Culex</taxon>
    </lineage>
</organism>
<dbReference type="PANTHER" id="PTHR12463:SF0">
    <property type="entry name" value="ALPHA-KETOGLUTARATE-DEPENDENT DIOXYGENASE ALKB HOMOLOG 4"/>
    <property type="match status" value="1"/>
</dbReference>